<feature type="binding site" evidence="6">
    <location>
        <position position="147"/>
    </location>
    <ligand>
        <name>S-adenosyl-L-methionine</name>
        <dbReference type="ChEBI" id="CHEBI:59789"/>
    </ligand>
</feature>
<accession>A0AAP3FDH2</accession>
<organism evidence="9 10">
    <name type="scientific">Segatella copri</name>
    <dbReference type="NCBI Taxonomy" id="165179"/>
    <lineage>
        <taxon>Bacteria</taxon>
        <taxon>Pseudomonadati</taxon>
        <taxon>Bacteroidota</taxon>
        <taxon>Bacteroidia</taxon>
        <taxon>Bacteroidales</taxon>
        <taxon>Prevotellaceae</taxon>
        <taxon>Segatella</taxon>
    </lineage>
</organism>
<dbReference type="GO" id="GO:0008173">
    <property type="term" value="F:RNA methyltransferase activity"/>
    <property type="evidence" value="ECO:0007669"/>
    <property type="project" value="InterPro"/>
</dbReference>
<evidence type="ECO:0000256" key="1">
    <source>
        <dbReference type="ARBA" id="ARBA00022490"/>
    </source>
</evidence>
<evidence type="ECO:0000313" key="10">
    <source>
        <dbReference type="Proteomes" id="UP001209344"/>
    </source>
</evidence>
<comment type="caution">
    <text evidence="6">Lacks conserved residue(s) required for the propagation of feature annotation.</text>
</comment>
<feature type="binding site" evidence="6">
    <location>
        <begin position="123"/>
        <end position="129"/>
    </location>
    <ligand>
        <name>S-adenosyl-L-methionine</name>
        <dbReference type="ChEBI" id="CHEBI:59789"/>
    </ligand>
</feature>
<evidence type="ECO:0000256" key="4">
    <source>
        <dbReference type="ARBA" id="ARBA00022691"/>
    </source>
</evidence>
<dbReference type="InterPro" id="IPR027391">
    <property type="entry name" value="Nol1_Nop2_Fmu_2"/>
</dbReference>
<dbReference type="InterPro" id="IPR023267">
    <property type="entry name" value="RCMT"/>
</dbReference>
<dbReference type="SUPFAM" id="SSF53335">
    <property type="entry name" value="S-adenosyl-L-methionine-dependent methyltransferases"/>
    <property type="match status" value="1"/>
</dbReference>
<name>A0AAP3FDH2_9BACT</name>
<gene>
    <name evidence="9" type="ORF">ONT16_16830</name>
</gene>
<evidence type="ECO:0000256" key="2">
    <source>
        <dbReference type="ARBA" id="ARBA00022603"/>
    </source>
</evidence>
<dbReference type="PROSITE" id="PS51686">
    <property type="entry name" value="SAM_MT_RSMB_NOP"/>
    <property type="match status" value="1"/>
</dbReference>
<evidence type="ECO:0000256" key="7">
    <source>
        <dbReference type="SAM" id="MobiDB-lite"/>
    </source>
</evidence>
<reference evidence="9" key="1">
    <citation type="submission" date="2022-11" db="EMBL/GenBank/DDBJ databases">
        <title>Genomic repertoires linked with pathogenic potency of arthritogenic Prevotella copri isolated from the gut of rheumatoid arthritis patients.</title>
        <authorList>
            <person name="Nii T."/>
            <person name="Maeda Y."/>
            <person name="Motooka D."/>
            <person name="Naito M."/>
            <person name="Matsumoto Y."/>
            <person name="Ogawa T."/>
            <person name="Oguro-Igashira E."/>
            <person name="Kishikawa T."/>
            <person name="Yamashita M."/>
            <person name="Koizumi S."/>
            <person name="Kurakawa T."/>
            <person name="Okumura R."/>
            <person name="Kayama H."/>
            <person name="Murakami M."/>
            <person name="Sakaguchi T."/>
            <person name="Das B."/>
            <person name="Nakamura S."/>
            <person name="Okada Y."/>
            <person name="Kumanogoh A."/>
            <person name="Takeda K."/>
        </authorList>
    </citation>
    <scope>NUCLEOTIDE SEQUENCE</scope>
    <source>
        <strain evidence="9">F3-75</strain>
    </source>
</reference>
<keyword evidence="3 6" id="KW-0808">Transferase</keyword>
<keyword evidence="5 6" id="KW-0694">RNA-binding</keyword>
<dbReference type="InterPro" id="IPR049560">
    <property type="entry name" value="MeTrfase_RsmB-F_NOP2_cat"/>
</dbReference>
<dbReference type="Gene3D" id="3.40.50.150">
    <property type="entry name" value="Vaccinia Virus protein VP39"/>
    <property type="match status" value="1"/>
</dbReference>
<dbReference type="InterPro" id="IPR031341">
    <property type="entry name" value="Methyltr_RsmF_N"/>
</dbReference>
<proteinExistence type="inferred from homology"/>
<feature type="compositionally biased region" description="Basic and acidic residues" evidence="7">
    <location>
        <begin position="314"/>
        <end position="334"/>
    </location>
</feature>
<dbReference type="InterPro" id="IPR001678">
    <property type="entry name" value="MeTrfase_RsmB-F_NOP2_dom"/>
</dbReference>
<dbReference type="GO" id="GO:0003723">
    <property type="term" value="F:RNA binding"/>
    <property type="evidence" value="ECO:0007669"/>
    <property type="project" value="UniProtKB-UniRule"/>
</dbReference>
<dbReference type="EMBL" id="JAPDVK010000006">
    <property type="protein sequence ID" value="MCW4129876.1"/>
    <property type="molecule type" value="Genomic_DNA"/>
</dbReference>
<protein>
    <submittedName>
        <fullName evidence="9">RsmB/NOP family class I SAM-dependent RNA methyltransferase</fullName>
    </submittedName>
</protein>
<dbReference type="Gene3D" id="2.30.130.60">
    <property type="match status" value="1"/>
</dbReference>
<dbReference type="AlphaFoldDB" id="A0AAP3FDH2"/>
<dbReference type="PANTHER" id="PTHR22807">
    <property type="entry name" value="NOP2 YEAST -RELATED NOL1/NOP2/FMU SUN DOMAIN-CONTAINING"/>
    <property type="match status" value="1"/>
</dbReference>
<keyword evidence="2 6" id="KW-0489">Methyltransferase</keyword>
<sequence>MKTLPEDFIKYTQELMGDELFQQLKQGITEGEAPTSIRLNPFKCKEGEDVRMENSPENGERLVEGEPIPWCPSTGRYLSTRPNFTFDPWLHAGKYYVQEASSMFVDLVIRQLVHEPVMMLDLCAAPGGKSTAVRAALPEGSLLFSNEPMRTRSQILAENIQKFGHPDMIVTNNYPRDYKKSKLQFDVILTDVPCSGEGMFRKDDGAISEWSLQNVDNCWHLQREIVSDIWNCLKPGGLLIYSTCTFNAHEDEENISWICEELGAVPIALNDIDEAWNITGNLIGTDIPVYRFLPGKTRGEGIFLAVLRKEGEPEMEKEDKNKKKDKNKNKDKGKNRGNKGKSQQVPTDWLKSSDYETIAEDDNFYAIPSRWKNIYEDAARNLKVIHAGIKLGTSKGKDIIPDQSLALSTELNTAVFPQVELSYEDAIRYLRKEAVNLPADTPKGYVLVTYQQMPLGWEKNIGNRANNLYPQEWKIKSSHVPEEPCVISKK</sequence>
<dbReference type="Proteomes" id="UP001209344">
    <property type="component" value="Unassembled WGS sequence"/>
</dbReference>
<feature type="binding site" evidence="6">
    <location>
        <position position="191"/>
    </location>
    <ligand>
        <name>S-adenosyl-L-methionine</name>
        <dbReference type="ChEBI" id="CHEBI:59789"/>
    </ligand>
</feature>
<keyword evidence="1" id="KW-0963">Cytoplasm</keyword>
<feature type="domain" description="SAM-dependent MTase RsmB/NOP-type" evidence="8">
    <location>
        <begin position="25"/>
        <end position="310"/>
    </location>
</feature>
<comment type="similarity">
    <text evidence="6">Belongs to the class I-like SAM-binding methyltransferase superfamily. RsmB/NOP family.</text>
</comment>
<dbReference type="InterPro" id="IPR029063">
    <property type="entry name" value="SAM-dependent_MTases_sf"/>
</dbReference>
<dbReference type="PANTHER" id="PTHR22807:SF30">
    <property type="entry name" value="28S RRNA (CYTOSINE(4447)-C(5))-METHYLTRANSFERASE-RELATED"/>
    <property type="match status" value="1"/>
</dbReference>
<dbReference type="Gene3D" id="3.30.70.1170">
    <property type="entry name" value="Sun protein, domain 3"/>
    <property type="match status" value="1"/>
</dbReference>
<comment type="caution">
    <text evidence="9">The sequence shown here is derived from an EMBL/GenBank/DDBJ whole genome shotgun (WGS) entry which is preliminary data.</text>
</comment>
<evidence type="ECO:0000259" key="8">
    <source>
        <dbReference type="PROSITE" id="PS51686"/>
    </source>
</evidence>
<dbReference type="Pfam" id="PF01189">
    <property type="entry name" value="Methyltr_RsmB-F"/>
    <property type="match status" value="1"/>
</dbReference>
<evidence type="ECO:0000256" key="3">
    <source>
        <dbReference type="ARBA" id="ARBA00022679"/>
    </source>
</evidence>
<evidence type="ECO:0000256" key="6">
    <source>
        <dbReference type="PROSITE-ProRule" id="PRU01023"/>
    </source>
</evidence>
<feature type="region of interest" description="Disordered" evidence="7">
    <location>
        <begin position="314"/>
        <end position="347"/>
    </location>
</feature>
<dbReference type="Pfam" id="PF13636">
    <property type="entry name" value="Methyltranf_PUA"/>
    <property type="match status" value="1"/>
</dbReference>
<dbReference type="PRINTS" id="PR02008">
    <property type="entry name" value="RCMTFAMILY"/>
</dbReference>
<evidence type="ECO:0000256" key="5">
    <source>
        <dbReference type="ARBA" id="ARBA00022884"/>
    </source>
</evidence>
<keyword evidence="4 6" id="KW-0949">S-adenosyl-L-methionine</keyword>
<dbReference type="GO" id="GO:0001510">
    <property type="term" value="P:RNA methylation"/>
    <property type="evidence" value="ECO:0007669"/>
    <property type="project" value="InterPro"/>
</dbReference>
<dbReference type="Pfam" id="PF17125">
    <property type="entry name" value="Methyltr_RsmF_N"/>
    <property type="match status" value="1"/>
</dbReference>
<feature type="active site" description="Nucleophile" evidence="6">
    <location>
        <position position="244"/>
    </location>
</feature>
<evidence type="ECO:0000313" key="9">
    <source>
        <dbReference type="EMBL" id="MCW4129876.1"/>
    </source>
</evidence>